<dbReference type="GO" id="GO:0005576">
    <property type="term" value="C:extracellular region"/>
    <property type="evidence" value="ECO:0007669"/>
    <property type="project" value="InterPro"/>
</dbReference>
<keyword evidence="3" id="KW-1185">Reference proteome</keyword>
<comment type="caution">
    <text evidence="2">The sequence shown here is derived from an EMBL/GenBank/DDBJ whole genome shotgun (WGS) entry which is preliminary data.</text>
</comment>
<dbReference type="Proteomes" id="UP000466442">
    <property type="component" value="Unassembled WGS sequence"/>
</dbReference>
<dbReference type="EMBL" id="WIXP02000003">
    <property type="protein sequence ID" value="KAF6213063.1"/>
    <property type="molecule type" value="Genomic_DNA"/>
</dbReference>
<sequence>MYGGFEFLTLNNNFSLDKSWIFGLKVSEKPFQYRLIGLMGNVIPTCINATLVNKSREDLLEIFLDSPPDKTDEKCYTYMYESYTTEYKIFTLCFGLFVFYQVQGAPQYVNLAWYHPMSLMNMQIRPHPAITLQNVPQESMYSEHNPGSPMSQTQLNEVETSLDDVDEDEPNFTEYGRRQGYLQCDPRKLFQRSACLNSTWVRTCTLGGIYRDLACPQNFNCISTIGICVPQLTRRLQTFTCPSVPGTYPEPRNCMVYHECPQGNTTTPITTTCFWPQIYDPLSQSCQMETPERPCYKINCIGQHAVAYAGDPNIYVNCSRAGTVQTFNRCEYGYGYIEQTEQCEPHYCIREGNIPANTSTQYYTCSRIFKRLIRSEIKNCVGNGFTFNETLGICTPPIVDVEARAPSQIVETLYHEVPDVTDLVRNAQDVDPEEITPRRTVLDMPRNPEYQHSSNANPDFNAFGIPPMSIFSHQTGYRPTPPFPNMPYLM</sequence>
<accession>A0A8S9XVW8</accession>
<dbReference type="PROSITE" id="PS50940">
    <property type="entry name" value="CHIT_BIND_II"/>
    <property type="match status" value="1"/>
</dbReference>
<reference evidence="2" key="1">
    <citation type="journal article" date="2021" name="Mol. Ecol. Resour.">
        <title>Apolygus lucorum genome provides insights into omnivorousness and mesophyll feeding.</title>
        <authorList>
            <person name="Liu Y."/>
            <person name="Liu H."/>
            <person name="Wang H."/>
            <person name="Huang T."/>
            <person name="Liu B."/>
            <person name="Yang B."/>
            <person name="Yin L."/>
            <person name="Li B."/>
            <person name="Zhang Y."/>
            <person name="Zhang S."/>
            <person name="Jiang F."/>
            <person name="Zhang X."/>
            <person name="Ren Y."/>
            <person name="Wang B."/>
            <person name="Wang S."/>
            <person name="Lu Y."/>
            <person name="Wu K."/>
            <person name="Fan W."/>
            <person name="Wang G."/>
        </authorList>
    </citation>
    <scope>NUCLEOTIDE SEQUENCE</scope>
    <source>
        <strain evidence="2">12Hb</strain>
    </source>
</reference>
<name>A0A8S9XVW8_APOLU</name>
<protein>
    <recommendedName>
        <fullName evidence="1">Chitin-binding type-2 domain-containing protein</fullName>
    </recommendedName>
</protein>
<dbReference type="AlphaFoldDB" id="A0A8S9XVW8"/>
<evidence type="ECO:0000313" key="2">
    <source>
        <dbReference type="EMBL" id="KAF6213063.1"/>
    </source>
</evidence>
<feature type="domain" description="Chitin-binding type-2" evidence="1">
    <location>
        <begin position="238"/>
        <end position="297"/>
    </location>
</feature>
<evidence type="ECO:0000313" key="3">
    <source>
        <dbReference type="Proteomes" id="UP000466442"/>
    </source>
</evidence>
<organism evidence="2 3">
    <name type="scientific">Apolygus lucorum</name>
    <name type="common">Small green plant bug</name>
    <name type="synonym">Lygocoris lucorum</name>
    <dbReference type="NCBI Taxonomy" id="248454"/>
    <lineage>
        <taxon>Eukaryota</taxon>
        <taxon>Metazoa</taxon>
        <taxon>Ecdysozoa</taxon>
        <taxon>Arthropoda</taxon>
        <taxon>Hexapoda</taxon>
        <taxon>Insecta</taxon>
        <taxon>Pterygota</taxon>
        <taxon>Neoptera</taxon>
        <taxon>Paraneoptera</taxon>
        <taxon>Hemiptera</taxon>
        <taxon>Heteroptera</taxon>
        <taxon>Panheteroptera</taxon>
        <taxon>Cimicomorpha</taxon>
        <taxon>Miridae</taxon>
        <taxon>Mirini</taxon>
        <taxon>Apolygus</taxon>
    </lineage>
</organism>
<dbReference type="InterPro" id="IPR002557">
    <property type="entry name" value="Chitin-bd_dom"/>
</dbReference>
<evidence type="ECO:0000259" key="1">
    <source>
        <dbReference type="PROSITE" id="PS50940"/>
    </source>
</evidence>
<dbReference type="OrthoDB" id="6624208at2759"/>
<dbReference type="GO" id="GO:0008061">
    <property type="term" value="F:chitin binding"/>
    <property type="evidence" value="ECO:0007669"/>
    <property type="project" value="InterPro"/>
</dbReference>
<proteinExistence type="predicted"/>
<gene>
    <name evidence="2" type="ORF">GE061_010777</name>
</gene>